<evidence type="ECO:0008006" key="3">
    <source>
        <dbReference type="Google" id="ProtNLM"/>
    </source>
</evidence>
<gene>
    <name evidence="1" type="ORF">K457DRAFT_141639</name>
</gene>
<sequence length="625" mass="70458">MDSACSTFFSIPELVACLANILSTKDLIQLSRTNRAIHTVCSPLTWQVVNVESIRDVVKLLNSPEALQAFGNNITSVRSITLRPKFSWYYLYSLWGYLNITAWPPHRAISIDALAHKQWGGMLYAPCLKIRRLPPLLCLNRFEASLTYYNSDKMVPELPAYDHDKHVHHLMWLVRLNRSTLTHMSLMNVNLRANGLVRDVCRTISKLHHLRTLRLSCALSYKNYETMFFSCPSSLVELNLANRVDGPGFSMASIPAAGDWDFDQGPLVLRDTPLHHLVYLVLPGMTASNMTSFIHTILGHSPALETLRFPNFDYYDTSAIIKAITELCPRLSHLSFPQGGFGSQITSVLEGFPVQRLQSLFCSPLPDPDSRALNATWTRHSTTLQTIECINMTRLSSLIIKGALTTCEALETFRVVGRVTGRVSWDEGGVCLSLADAVESEWICKRIKVLDIVVLIYAHDKSPKFTTDPSKQTWTEDDHRKWEVLGKFYSQIGSLTELQELDLKTVSNHNKPAPSSETAFPGLLALEDPESGQIGHLSKLSGLTKLRVLRGSVRWTIPEVMERIGNHEVDWVVDHLPALRVATFVLQNNNGMIGARPIRQLLRTLEKKRPELQFCDTVFAKKKKI</sequence>
<organism evidence="1 2">
    <name type="scientific">Linnemannia elongata AG-77</name>
    <dbReference type="NCBI Taxonomy" id="1314771"/>
    <lineage>
        <taxon>Eukaryota</taxon>
        <taxon>Fungi</taxon>
        <taxon>Fungi incertae sedis</taxon>
        <taxon>Mucoromycota</taxon>
        <taxon>Mortierellomycotina</taxon>
        <taxon>Mortierellomycetes</taxon>
        <taxon>Mortierellales</taxon>
        <taxon>Mortierellaceae</taxon>
        <taxon>Linnemannia</taxon>
    </lineage>
</organism>
<dbReference type="EMBL" id="KV442087">
    <property type="protein sequence ID" value="OAQ24837.1"/>
    <property type="molecule type" value="Genomic_DNA"/>
</dbReference>
<dbReference type="OrthoDB" id="2351521at2759"/>
<name>A0A197JI18_9FUNG</name>
<accession>A0A197JI18</accession>
<dbReference type="Proteomes" id="UP000078512">
    <property type="component" value="Unassembled WGS sequence"/>
</dbReference>
<keyword evidence="2" id="KW-1185">Reference proteome</keyword>
<evidence type="ECO:0000313" key="2">
    <source>
        <dbReference type="Proteomes" id="UP000078512"/>
    </source>
</evidence>
<reference evidence="1 2" key="1">
    <citation type="submission" date="2016-05" db="EMBL/GenBank/DDBJ databases">
        <title>Genome sequencing reveals origins of a unique bacterial endosymbiosis in the earliest lineages of terrestrial Fungi.</title>
        <authorList>
            <consortium name="DOE Joint Genome Institute"/>
            <person name="Uehling J."/>
            <person name="Gryganskyi A."/>
            <person name="Hameed K."/>
            <person name="Tschaplinski T."/>
            <person name="Misztal P."/>
            <person name="Wu S."/>
            <person name="Desiro A."/>
            <person name="Vande Pol N."/>
            <person name="Du Z.-Y."/>
            <person name="Zienkiewicz A."/>
            <person name="Zienkiewicz K."/>
            <person name="Morin E."/>
            <person name="Tisserant E."/>
            <person name="Splivallo R."/>
            <person name="Hainaut M."/>
            <person name="Henrissat B."/>
            <person name="Ohm R."/>
            <person name="Kuo A."/>
            <person name="Yan J."/>
            <person name="Lipzen A."/>
            <person name="Nolan M."/>
            <person name="Labutti K."/>
            <person name="Barry K."/>
            <person name="Goldstein A."/>
            <person name="Labbe J."/>
            <person name="Schadt C."/>
            <person name="Tuskan G."/>
            <person name="Grigoriev I."/>
            <person name="Martin F."/>
            <person name="Vilgalys R."/>
            <person name="Bonito G."/>
        </authorList>
    </citation>
    <scope>NUCLEOTIDE SEQUENCE [LARGE SCALE GENOMIC DNA]</scope>
    <source>
        <strain evidence="1 2">AG-77</strain>
    </source>
</reference>
<protein>
    <recommendedName>
        <fullName evidence="3">F-box domain-containing protein</fullName>
    </recommendedName>
</protein>
<dbReference type="SUPFAM" id="SSF52047">
    <property type="entry name" value="RNI-like"/>
    <property type="match status" value="1"/>
</dbReference>
<proteinExistence type="predicted"/>
<dbReference type="Gene3D" id="3.80.10.10">
    <property type="entry name" value="Ribonuclease Inhibitor"/>
    <property type="match status" value="1"/>
</dbReference>
<evidence type="ECO:0000313" key="1">
    <source>
        <dbReference type="EMBL" id="OAQ24837.1"/>
    </source>
</evidence>
<dbReference type="STRING" id="1314771.A0A197JI18"/>
<dbReference type="InterPro" id="IPR032675">
    <property type="entry name" value="LRR_dom_sf"/>
</dbReference>
<dbReference type="AlphaFoldDB" id="A0A197JI18"/>